<evidence type="ECO:0000256" key="2">
    <source>
        <dbReference type="SAM" id="MobiDB-lite"/>
    </source>
</evidence>
<keyword evidence="1" id="KW-0378">Hydrolase</keyword>
<gene>
    <name evidence="3" type="ORF">Aau02nite_04130</name>
</gene>
<protein>
    <recommendedName>
        <fullName evidence="5">Sortase family protein</fullName>
    </recommendedName>
</protein>
<dbReference type="Proteomes" id="UP000681340">
    <property type="component" value="Unassembled WGS sequence"/>
</dbReference>
<dbReference type="CDD" id="cd05829">
    <property type="entry name" value="Sortase_F"/>
    <property type="match status" value="1"/>
</dbReference>
<dbReference type="InterPro" id="IPR023365">
    <property type="entry name" value="Sortase_dom-sf"/>
</dbReference>
<accession>A0A919VP43</accession>
<dbReference type="Gene3D" id="2.40.260.10">
    <property type="entry name" value="Sortase"/>
    <property type="match status" value="1"/>
</dbReference>
<feature type="region of interest" description="Disordered" evidence="2">
    <location>
        <begin position="77"/>
        <end position="96"/>
    </location>
</feature>
<dbReference type="Pfam" id="PF04203">
    <property type="entry name" value="Sortase"/>
    <property type="match status" value="1"/>
</dbReference>
<dbReference type="PROSITE" id="PS00758">
    <property type="entry name" value="ARGE_DAPE_CPG2_1"/>
    <property type="match status" value="1"/>
</dbReference>
<comment type="caution">
    <text evidence="3">The sequence shown here is derived from an EMBL/GenBank/DDBJ whole genome shotgun (WGS) entry which is preliminary data.</text>
</comment>
<dbReference type="RefSeq" id="WP_212986561.1">
    <property type="nucleotide sequence ID" value="NZ_BAABEA010000046.1"/>
</dbReference>
<proteinExistence type="predicted"/>
<dbReference type="SUPFAM" id="SSF63817">
    <property type="entry name" value="Sortase"/>
    <property type="match status" value="1"/>
</dbReference>
<evidence type="ECO:0000313" key="3">
    <source>
        <dbReference type="EMBL" id="GIM63449.1"/>
    </source>
</evidence>
<dbReference type="EMBL" id="BOQL01000004">
    <property type="protein sequence ID" value="GIM63449.1"/>
    <property type="molecule type" value="Genomic_DNA"/>
</dbReference>
<dbReference type="GO" id="GO:0016787">
    <property type="term" value="F:hydrolase activity"/>
    <property type="evidence" value="ECO:0007669"/>
    <property type="project" value="UniProtKB-KW"/>
</dbReference>
<dbReference type="InterPro" id="IPR005754">
    <property type="entry name" value="Sortase"/>
</dbReference>
<reference evidence="3" key="1">
    <citation type="submission" date="2021-03" db="EMBL/GenBank/DDBJ databases">
        <title>Whole genome shotgun sequence of Actinoplanes auranticolor NBRC 12245.</title>
        <authorList>
            <person name="Komaki H."/>
            <person name="Tamura T."/>
        </authorList>
    </citation>
    <scope>NUCLEOTIDE SEQUENCE</scope>
    <source>
        <strain evidence="3">NBRC 12245</strain>
    </source>
</reference>
<sequence length="211" mass="22112">MSRHGRRAAGWTTLVAGLGALAVGLVLTLRPPPAPADAGVLPPPVVVSASTPATASAAARTRAPAPARWTPTKVTLDRPAAGAPVDPVGVTRDGALDVPDDPDRLGWWIGSALPGDRRGTVLIAGHVDTAEDGKGALYRLEKLAIGSRIEVRAGDRSVAYRVTARRSYAKSRLPEDLFRRDTNPQLALVTCGGAFRDGAYDHNVVVYATPM</sequence>
<evidence type="ECO:0000256" key="1">
    <source>
        <dbReference type="ARBA" id="ARBA00022801"/>
    </source>
</evidence>
<dbReference type="AlphaFoldDB" id="A0A919VP43"/>
<dbReference type="InterPro" id="IPR042001">
    <property type="entry name" value="Sortase_F"/>
</dbReference>
<evidence type="ECO:0000313" key="4">
    <source>
        <dbReference type="Proteomes" id="UP000681340"/>
    </source>
</evidence>
<keyword evidence="4" id="KW-1185">Reference proteome</keyword>
<evidence type="ECO:0008006" key="5">
    <source>
        <dbReference type="Google" id="ProtNLM"/>
    </source>
</evidence>
<organism evidence="3 4">
    <name type="scientific">Actinoplanes auranticolor</name>
    <dbReference type="NCBI Taxonomy" id="47988"/>
    <lineage>
        <taxon>Bacteria</taxon>
        <taxon>Bacillati</taxon>
        <taxon>Actinomycetota</taxon>
        <taxon>Actinomycetes</taxon>
        <taxon>Micromonosporales</taxon>
        <taxon>Micromonosporaceae</taxon>
        <taxon>Actinoplanes</taxon>
    </lineage>
</organism>
<dbReference type="InterPro" id="IPR001261">
    <property type="entry name" value="ArgE/DapE_CS"/>
</dbReference>
<name>A0A919VP43_9ACTN</name>